<dbReference type="AlphaFoldDB" id="A0A0F9P7U0"/>
<dbReference type="GO" id="GO:0005737">
    <property type="term" value="C:cytoplasm"/>
    <property type="evidence" value="ECO:0007669"/>
    <property type="project" value="UniProtKB-SubCell"/>
</dbReference>
<dbReference type="PANTHER" id="PTHR30098:SF2">
    <property type="entry name" value="LEUCYL_PHENYLALANYL-TRNA--PROTEIN TRANSFERASE"/>
    <property type="match status" value="1"/>
</dbReference>
<evidence type="ECO:0000313" key="5">
    <source>
        <dbReference type="EMBL" id="KKN26169.1"/>
    </source>
</evidence>
<organism evidence="5">
    <name type="scientific">marine sediment metagenome</name>
    <dbReference type="NCBI Taxonomy" id="412755"/>
    <lineage>
        <taxon>unclassified sequences</taxon>
        <taxon>metagenomes</taxon>
        <taxon>ecological metagenomes</taxon>
    </lineage>
</organism>
<dbReference type="Gene3D" id="3.40.630.70">
    <property type="entry name" value="Leucyl/phenylalanyl-tRNA-protein transferase, C-terminal domain"/>
    <property type="match status" value="1"/>
</dbReference>
<evidence type="ECO:0000256" key="3">
    <source>
        <dbReference type="ARBA" id="ARBA00022679"/>
    </source>
</evidence>
<dbReference type="PANTHER" id="PTHR30098">
    <property type="entry name" value="LEUCYL/PHENYLALANYL-TRNA--PROTEIN TRANSFERASE"/>
    <property type="match status" value="1"/>
</dbReference>
<protein>
    <recommendedName>
        <fullName evidence="6">Leucyl/phenylalanyl-tRNA--protein transferase</fullName>
    </recommendedName>
</protein>
<comment type="caution">
    <text evidence="5">The sequence shown here is derived from an EMBL/GenBank/DDBJ whole genome shotgun (WGS) entry which is preliminary data.</text>
</comment>
<reference evidence="5" key="1">
    <citation type="journal article" date="2015" name="Nature">
        <title>Complex archaea that bridge the gap between prokaryotes and eukaryotes.</title>
        <authorList>
            <person name="Spang A."/>
            <person name="Saw J.H."/>
            <person name="Jorgensen S.L."/>
            <person name="Zaremba-Niedzwiedzka K."/>
            <person name="Martijn J."/>
            <person name="Lind A.E."/>
            <person name="van Eijk R."/>
            <person name="Schleper C."/>
            <person name="Guy L."/>
            <person name="Ettema T.J."/>
        </authorList>
    </citation>
    <scope>NUCLEOTIDE SEQUENCE</scope>
</reference>
<evidence type="ECO:0000256" key="2">
    <source>
        <dbReference type="ARBA" id="ARBA00022490"/>
    </source>
</evidence>
<dbReference type="HAMAP" id="MF_00688">
    <property type="entry name" value="Leu_Phe_trans"/>
    <property type="match status" value="1"/>
</dbReference>
<dbReference type="EMBL" id="LAZR01002742">
    <property type="protein sequence ID" value="KKN26169.1"/>
    <property type="molecule type" value="Genomic_DNA"/>
</dbReference>
<dbReference type="Pfam" id="PF03588">
    <property type="entry name" value="Leu_Phe_trans"/>
    <property type="match status" value="1"/>
</dbReference>
<gene>
    <name evidence="5" type="ORF">LCGC14_0877440</name>
</gene>
<dbReference type="InterPro" id="IPR004616">
    <property type="entry name" value="Leu/Phe-tRNA_Trfase"/>
</dbReference>
<keyword evidence="3" id="KW-0808">Transferase</keyword>
<dbReference type="InterPro" id="IPR016181">
    <property type="entry name" value="Acyl_CoA_acyltransferase"/>
</dbReference>
<comment type="subcellular location">
    <subcellularLocation>
        <location evidence="1">Cytoplasm</location>
    </subcellularLocation>
</comment>
<keyword evidence="2" id="KW-0963">Cytoplasm</keyword>
<dbReference type="Gene3D" id="3.30.70.3550">
    <property type="entry name" value="Leucyl/phenylalanyl-tRNA-protein transferase, N-terminal domain"/>
    <property type="match status" value="1"/>
</dbReference>
<dbReference type="FunFam" id="3.30.70.3550:FF:000001">
    <property type="entry name" value="Leucyl/phenylalanyl-tRNA--protein transferase"/>
    <property type="match status" value="1"/>
</dbReference>
<keyword evidence="4" id="KW-0012">Acyltransferase</keyword>
<dbReference type="GO" id="GO:0030163">
    <property type="term" value="P:protein catabolic process"/>
    <property type="evidence" value="ECO:0007669"/>
    <property type="project" value="InterPro"/>
</dbReference>
<dbReference type="SUPFAM" id="SSF55729">
    <property type="entry name" value="Acyl-CoA N-acyltransferases (Nat)"/>
    <property type="match status" value="1"/>
</dbReference>
<dbReference type="FunFam" id="3.40.630.70:FF:000001">
    <property type="entry name" value="Leucyl/phenylalanyl-tRNA--protein transferase"/>
    <property type="match status" value="1"/>
</dbReference>
<evidence type="ECO:0008006" key="6">
    <source>
        <dbReference type="Google" id="ProtNLM"/>
    </source>
</evidence>
<dbReference type="GO" id="GO:0008914">
    <property type="term" value="F:leucyl-tRNA--protein transferase activity"/>
    <property type="evidence" value="ECO:0007669"/>
    <property type="project" value="InterPro"/>
</dbReference>
<dbReference type="InterPro" id="IPR042221">
    <property type="entry name" value="Leu/Phe-tRNA_Trfase_N"/>
</dbReference>
<proteinExistence type="inferred from homology"/>
<name>A0A0F9P7U0_9ZZZZ</name>
<accession>A0A0F9P7U0</accession>
<sequence length="239" mass="27176">MGIVWLNDENKSQFPDVSLATAQGLLAAGGDLSAQRLLHAYRRGIFPWFNKHDPILWWCPDPRMVLYTDNVKVSKSLKKTLRKNQFKVTLDTSFEQVMLACSAPRSDGMDAEHATWIHDNMIKAYTELYQQGHAHSVECWQNDVLVGGLYGVAIGHMFFGESMFSKVSDSSKVALVCLCQQLERWNISMIDCQIYSDHLASLGAEEIPRAWFIEHLETACNETLLPQKWQLDLDLPNTL</sequence>
<evidence type="ECO:0000256" key="1">
    <source>
        <dbReference type="ARBA" id="ARBA00004496"/>
    </source>
</evidence>
<dbReference type="NCBIfam" id="TIGR00667">
    <property type="entry name" value="aat"/>
    <property type="match status" value="1"/>
</dbReference>
<evidence type="ECO:0000256" key="4">
    <source>
        <dbReference type="ARBA" id="ARBA00023315"/>
    </source>
</evidence>
<dbReference type="InterPro" id="IPR042203">
    <property type="entry name" value="Leu/Phe-tRNA_Trfase_C"/>
</dbReference>